<feature type="transmembrane region" description="Helical" evidence="1">
    <location>
        <begin position="165"/>
        <end position="189"/>
    </location>
</feature>
<proteinExistence type="predicted"/>
<feature type="transmembrane region" description="Helical" evidence="1">
    <location>
        <begin position="323"/>
        <end position="342"/>
    </location>
</feature>
<keyword evidence="1" id="KW-0472">Membrane</keyword>
<feature type="transmembrane region" description="Helical" evidence="1">
    <location>
        <begin position="237"/>
        <end position="254"/>
    </location>
</feature>
<evidence type="ECO:0000256" key="1">
    <source>
        <dbReference type="SAM" id="Phobius"/>
    </source>
</evidence>
<feature type="transmembrane region" description="Helical" evidence="1">
    <location>
        <begin position="348"/>
        <end position="372"/>
    </location>
</feature>
<accession>A0A1J4JNM0</accession>
<feature type="transmembrane region" description="Helical" evidence="1">
    <location>
        <begin position="266"/>
        <end position="288"/>
    </location>
</feature>
<dbReference type="EMBL" id="MLAK01001036">
    <property type="protein sequence ID" value="OHS98860.1"/>
    <property type="molecule type" value="Genomic_DNA"/>
</dbReference>
<dbReference type="VEuPathDB" id="TrichDB:TRFO_34810"/>
<gene>
    <name evidence="2" type="ORF">TRFO_34810</name>
</gene>
<comment type="caution">
    <text evidence="2">The sequence shown here is derived from an EMBL/GenBank/DDBJ whole genome shotgun (WGS) entry which is preliminary data.</text>
</comment>
<dbReference type="Proteomes" id="UP000179807">
    <property type="component" value="Unassembled WGS sequence"/>
</dbReference>
<sequence length="430" mass="49529">MIFILLSQITSSITIGATWKFNTQRVSDNSSLIIHDFTGTNLIHIMIQNSSQYNSLQNYLNFYCVSNETWVPLLEYVSIHEVTNKEFPVFIPIEKKGKYYFSIYSCGVPIQAKTITFWFSNSWGYLIFEKYPCLYITWIEVGFYSILLIIVIVNSCRHCNFIVLLNWIIIISIAIQMICDTVSAVLYTVSNKNEELRGLNIAAQVMSCIRIFILILLSMFLASGLSIVYERLSWKKCLLIFISSAIFAVLAFFTENVTNTSSNLVFEVMVMIVYGVIFLIYGCILYYLTNEAIQTLSSHLVMIASVHIEPTTTPSYRKRELLYINRNCSTALLFLLVLSSILYRVGIFYYFITYLIIAIANAVIMCVIAYYCRLRKAMAATYGDDQEAYEVKNDPEDPNEEMKEWEYGMTLPPMPVENTYSPHKIYPKDP</sequence>
<evidence type="ECO:0000313" key="2">
    <source>
        <dbReference type="EMBL" id="OHS98860.1"/>
    </source>
</evidence>
<evidence type="ECO:0000313" key="3">
    <source>
        <dbReference type="Proteomes" id="UP000179807"/>
    </source>
</evidence>
<keyword evidence="1" id="KW-1133">Transmembrane helix</keyword>
<keyword evidence="1" id="KW-0812">Transmembrane</keyword>
<feature type="transmembrane region" description="Helical" evidence="1">
    <location>
        <begin position="135"/>
        <end position="153"/>
    </location>
</feature>
<organism evidence="2 3">
    <name type="scientific">Tritrichomonas foetus</name>
    <dbReference type="NCBI Taxonomy" id="1144522"/>
    <lineage>
        <taxon>Eukaryota</taxon>
        <taxon>Metamonada</taxon>
        <taxon>Parabasalia</taxon>
        <taxon>Tritrichomonadida</taxon>
        <taxon>Tritrichomonadidae</taxon>
        <taxon>Tritrichomonas</taxon>
    </lineage>
</organism>
<reference evidence="2" key="1">
    <citation type="submission" date="2016-10" db="EMBL/GenBank/DDBJ databases">
        <authorList>
            <person name="Benchimol M."/>
            <person name="Almeida L.G."/>
            <person name="Vasconcelos A.T."/>
            <person name="Perreira-Neves A."/>
            <person name="Rosa I.A."/>
            <person name="Tasca T."/>
            <person name="Bogo M.R."/>
            <person name="de Souza W."/>
        </authorList>
    </citation>
    <scope>NUCLEOTIDE SEQUENCE [LARGE SCALE GENOMIC DNA]</scope>
    <source>
        <strain evidence="2">K</strain>
    </source>
</reference>
<dbReference type="AlphaFoldDB" id="A0A1J4JNM0"/>
<evidence type="ECO:0008006" key="4">
    <source>
        <dbReference type="Google" id="ProtNLM"/>
    </source>
</evidence>
<protein>
    <recommendedName>
        <fullName evidence="4">Intimal thickness related receptor IRP domain-containing protein</fullName>
    </recommendedName>
</protein>
<dbReference type="GeneID" id="94844590"/>
<dbReference type="RefSeq" id="XP_068351997.1">
    <property type="nucleotide sequence ID" value="XM_068509886.1"/>
</dbReference>
<feature type="transmembrane region" description="Helical" evidence="1">
    <location>
        <begin position="201"/>
        <end position="225"/>
    </location>
</feature>
<name>A0A1J4JNM0_9EUKA</name>
<keyword evidence="3" id="KW-1185">Reference proteome</keyword>